<dbReference type="InterPro" id="IPR008920">
    <property type="entry name" value="TF_FadR/GntR_C"/>
</dbReference>
<dbReference type="Gene3D" id="1.20.120.530">
    <property type="entry name" value="GntR ligand-binding domain-like"/>
    <property type="match status" value="1"/>
</dbReference>
<evidence type="ECO:0000256" key="3">
    <source>
        <dbReference type="ARBA" id="ARBA00023163"/>
    </source>
</evidence>
<protein>
    <submittedName>
        <fullName evidence="5">GntR family transcriptional regulator</fullName>
    </submittedName>
</protein>
<dbReference type="PROSITE" id="PS50949">
    <property type="entry name" value="HTH_GNTR"/>
    <property type="match status" value="1"/>
</dbReference>
<keyword evidence="3" id="KW-0804">Transcription</keyword>
<dbReference type="PANTHER" id="PTHR43537">
    <property type="entry name" value="TRANSCRIPTIONAL REGULATOR, GNTR FAMILY"/>
    <property type="match status" value="1"/>
</dbReference>
<dbReference type="Proteomes" id="UP000054870">
    <property type="component" value="Unassembled WGS sequence"/>
</dbReference>
<comment type="caution">
    <text evidence="5">The sequence shown here is derived from an EMBL/GenBank/DDBJ whole genome shotgun (WGS) entry which is preliminary data.</text>
</comment>
<dbReference type="SUPFAM" id="SSF48008">
    <property type="entry name" value="GntR ligand-binding domain-like"/>
    <property type="match status" value="1"/>
</dbReference>
<dbReference type="Pfam" id="PF07729">
    <property type="entry name" value="FCD"/>
    <property type="match status" value="1"/>
</dbReference>
<feature type="domain" description="HTH gntR-type" evidence="4">
    <location>
        <begin position="20"/>
        <end position="87"/>
    </location>
</feature>
<dbReference type="SUPFAM" id="SSF46785">
    <property type="entry name" value="Winged helix' DNA-binding domain"/>
    <property type="match status" value="1"/>
</dbReference>
<dbReference type="InterPro" id="IPR000524">
    <property type="entry name" value="Tscrpt_reg_HTH_GntR"/>
</dbReference>
<evidence type="ECO:0000313" key="6">
    <source>
        <dbReference type="Proteomes" id="UP000054870"/>
    </source>
</evidence>
<reference evidence="5" key="1">
    <citation type="submission" date="2016-01" db="EMBL/GenBank/DDBJ databases">
        <authorList>
            <person name="Peeters C."/>
        </authorList>
    </citation>
    <scope>NUCLEOTIDE SEQUENCE [LARGE SCALE GENOMIC DNA]</scope>
    <source>
        <strain evidence="5">LMG 29318</strain>
    </source>
</reference>
<evidence type="ECO:0000256" key="2">
    <source>
        <dbReference type="ARBA" id="ARBA00023125"/>
    </source>
</evidence>
<evidence type="ECO:0000259" key="4">
    <source>
        <dbReference type="PROSITE" id="PS50949"/>
    </source>
</evidence>
<keyword evidence="6" id="KW-1185">Reference proteome</keyword>
<dbReference type="SMART" id="SM00345">
    <property type="entry name" value="HTH_GNTR"/>
    <property type="match status" value="1"/>
</dbReference>
<name>A0A157ZT69_9BURK</name>
<dbReference type="Gene3D" id="1.10.10.10">
    <property type="entry name" value="Winged helix-like DNA-binding domain superfamily/Winged helix DNA-binding domain"/>
    <property type="match status" value="1"/>
</dbReference>
<evidence type="ECO:0000256" key="1">
    <source>
        <dbReference type="ARBA" id="ARBA00023015"/>
    </source>
</evidence>
<dbReference type="EMBL" id="FCOF02000004">
    <property type="protein sequence ID" value="SAK48679.1"/>
    <property type="molecule type" value="Genomic_DNA"/>
</dbReference>
<dbReference type="SMART" id="SM00895">
    <property type="entry name" value="FCD"/>
    <property type="match status" value="1"/>
</dbReference>
<dbReference type="GO" id="GO:0003700">
    <property type="term" value="F:DNA-binding transcription factor activity"/>
    <property type="evidence" value="ECO:0007669"/>
    <property type="project" value="InterPro"/>
</dbReference>
<dbReference type="InterPro" id="IPR036390">
    <property type="entry name" value="WH_DNA-bd_sf"/>
</dbReference>
<dbReference type="InterPro" id="IPR011711">
    <property type="entry name" value="GntR_C"/>
</dbReference>
<dbReference type="GO" id="GO:0003677">
    <property type="term" value="F:DNA binding"/>
    <property type="evidence" value="ECO:0007669"/>
    <property type="project" value="UniProtKB-KW"/>
</dbReference>
<sequence>MSRKRGRYHENKKMNHGYEASLVKRVVNQLVAGIVGGEYQDNVLPPQVILSKKHGVSRTIMREALSILISRRMLDVRPKTGTRIKPAREWLIMDPEVAEWRLRALHDPDCIRRLIEFRSLVDPPAAALAATRANRHQRIAINAAYQRLVHASPSEPLQSAAEDALQAAIVDASGDEMLRQMGSVVRVGIRTMKAALRTQPHALPRVPDSQLGDYGRVVRAIETADGDGARTAMSQVLSRTASIWIEEIA</sequence>
<organism evidence="5 6">
    <name type="scientific">Caballeronia catudaia</name>
    <dbReference type="NCBI Taxonomy" id="1777136"/>
    <lineage>
        <taxon>Bacteria</taxon>
        <taxon>Pseudomonadati</taxon>
        <taxon>Pseudomonadota</taxon>
        <taxon>Betaproteobacteria</taxon>
        <taxon>Burkholderiales</taxon>
        <taxon>Burkholderiaceae</taxon>
        <taxon>Caballeronia</taxon>
    </lineage>
</organism>
<dbReference type="Pfam" id="PF00392">
    <property type="entry name" value="GntR"/>
    <property type="match status" value="1"/>
</dbReference>
<dbReference type="AlphaFoldDB" id="A0A157ZT69"/>
<keyword evidence="1" id="KW-0805">Transcription regulation</keyword>
<keyword evidence="2" id="KW-0238">DNA-binding</keyword>
<accession>A0A157ZT69</accession>
<gene>
    <name evidence="5" type="ORF">AWB75_01166</name>
</gene>
<proteinExistence type="predicted"/>
<evidence type="ECO:0000313" key="5">
    <source>
        <dbReference type="EMBL" id="SAK48679.1"/>
    </source>
</evidence>
<dbReference type="PANTHER" id="PTHR43537:SF44">
    <property type="entry name" value="GNTR FAMILY REGULATORY PROTEIN"/>
    <property type="match status" value="1"/>
</dbReference>
<dbReference type="InterPro" id="IPR036388">
    <property type="entry name" value="WH-like_DNA-bd_sf"/>
</dbReference>